<proteinExistence type="inferred from homology"/>
<dbReference type="InterPro" id="IPR003828">
    <property type="entry name" value="QueH"/>
</dbReference>
<evidence type="ECO:0000256" key="2">
    <source>
        <dbReference type="ARBA" id="ARBA00004691"/>
    </source>
</evidence>
<keyword evidence="11 17" id="KW-0408">Iron</keyword>
<dbReference type="UniPathway" id="UPA00392"/>
<keyword evidence="6 17" id="KW-0004">4Fe-4S</keyword>
<evidence type="ECO:0000313" key="18">
    <source>
        <dbReference type="EMBL" id="QBH14435.1"/>
    </source>
</evidence>
<name>A0A328F7M9_9BACT</name>
<evidence type="ECO:0000256" key="16">
    <source>
        <dbReference type="ARBA" id="ARBA00047415"/>
    </source>
</evidence>
<dbReference type="GO" id="GO:0052693">
    <property type="term" value="F:epoxyqueuosine reductase activity"/>
    <property type="evidence" value="ECO:0007669"/>
    <property type="project" value="UniProtKB-UniRule"/>
</dbReference>
<evidence type="ECO:0000313" key="20">
    <source>
        <dbReference type="Proteomes" id="UP000248798"/>
    </source>
</evidence>
<evidence type="ECO:0000256" key="6">
    <source>
        <dbReference type="ARBA" id="ARBA00022485"/>
    </source>
</evidence>
<keyword evidence="10 17" id="KW-0560">Oxidoreductase</keyword>
<evidence type="ECO:0000256" key="8">
    <source>
        <dbReference type="ARBA" id="ARBA00022723"/>
    </source>
</evidence>
<feature type="binding site" evidence="17">
    <location>
        <position position="9"/>
    </location>
    <ligand>
        <name>[4Fe-4S] cluster</name>
        <dbReference type="ChEBI" id="CHEBI:49883"/>
    </ligand>
</feature>
<keyword evidence="21" id="KW-1185">Reference proteome</keyword>
<dbReference type="GO" id="GO:0046872">
    <property type="term" value="F:metal ion binding"/>
    <property type="evidence" value="ECO:0007669"/>
    <property type="project" value="UniProtKB-KW"/>
</dbReference>
<feature type="binding site" evidence="17">
    <location>
        <position position="83"/>
    </location>
    <ligand>
        <name>[4Fe-4S] cluster</name>
        <dbReference type="ChEBI" id="CHEBI:49883"/>
    </ligand>
</feature>
<organism evidence="19 20">
    <name type="scientific">Desulfobacter hydrogenophilus</name>
    <dbReference type="NCBI Taxonomy" id="2291"/>
    <lineage>
        <taxon>Bacteria</taxon>
        <taxon>Pseudomonadati</taxon>
        <taxon>Thermodesulfobacteriota</taxon>
        <taxon>Desulfobacteria</taxon>
        <taxon>Desulfobacterales</taxon>
        <taxon>Desulfobacteraceae</taxon>
        <taxon>Desulfobacter</taxon>
    </lineage>
</organism>
<evidence type="ECO:0000313" key="21">
    <source>
        <dbReference type="Proteomes" id="UP000293902"/>
    </source>
</evidence>
<evidence type="ECO:0000256" key="10">
    <source>
        <dbReference type="ARBA" id="ARBA00023002"/>
    </source>
</evidence>
<dbReference type="EMBL" id="QLNI01000058">
    <property type="protein sequence ID" value="RAM00206.1"/>
    <property type="molecule type" value="Genomic_DNA"/>
</dbReference>
<comment type="pathway">
    <text evidence="2 17">tRNA modification; tRNA-queuosine biosynthesis.</text>
</comment>
<dbReference type="RefSeq" id="WP_111960104.1">
    <property type="nucleotide sequence ID" value="NZ_CP036313.1"/>
</dbReference>
<evidence type="ECO:0000256" key="5">
    <source>
        <dbReference type="ARBA" id="ARBA00016895"/>
    </source>
</evidence>
<evidence type="ECO:0000256" key="7">
    <source>
        <dbReference type="ARBA" id="ARBA00022694"/>
    </source>
</evidence>
<keyword evidence="9 17" id="KW-0671">Queuosine biosynthesis</keyword>
<evidence type="ECO:0000256" key="15">
    <source>
        <dbReference type="ARBA" id="ARBA00031446"/>
    </source>
</evidence>
<evidence type="ECO:0000256" key="17">
    <source>
        <dbReference type="HAMAP-Rule" id="MF_02089"/>
    </source>
</evidence>
<dbReference type="GO" id="GO:0008616">
    <property type="term" value="P:tRNA queuosine(34) biosynthetic process"/>
    <property type="evidence" value="ECO:0007669"/>
    <property type="project" value="UniProtKB-UniRule"/>
</dbReference>
<dbReference type="GO" id="GO:0051539">
    <property type="term" value="F:4 iron, 4 sulfur cluster binding"/>
    <property type="evidence" value="ECO:0007669"/>
    <property type="project" value="UniProtKB-UniRule"/>
</dbReference>
<feature type="binding site" evidence="17">
    <location>
        <position position="8"/>
    </location>
    <ligand>
        <name>[4Fe-4S] cluster</name>
        <dbReference type="ChEBI" id="CHEBI:49883"/>
    </ligand>
</feature>
<evidence type="ECO:0000256" key="12">
    <source>
        <dbReference type="ARBA" id="ARBA00023014"/>
    </source>
</evidence>
<evidence type="ECO:0000256" key="3">
    <source>
        <dbReference type="ARBA" id="ARBA00008207"/>
    </source>
</evidence>
<sequence>MRVLLHSCCAPCTIYPLEVLRNMGMEVMGYFYRHNIHPFTECMKREETLRDYADQVNLKMIWQKGYELEAFLRAVTFREKNRCRYCYHARLKASALVAKKGKFDGFSTTLLYSKFQNHALITEIGQDLAKQYGLKFIYHDFREGWKQGIEASKSLGMYRQQYCGCIYSEKDRYYQQKKESNHVRMDRESSLC</sequence>
<reference evidence="19 20" key="1">
    <citation type="submission" date="2018-06" db="EMBL/GenBank/DDBJ databases">
        <title>Complete Genome Sequence of Desulfobacter hydrogenophilus (DSM3380).</title>
        <authorList>
            <person name="Marietou A."/>
            <person name="Schreiber L."/>
            <person name="Marshall I."/>
            <person name="Jorgensen B."/>
        </authorList>
    </citation>
    <scope>NUCLEOTIDE SEQUENCE [LARGE SCALE GENOMIC DNA]</scope>
    <source>
        <strain evidence="19 20">DSM 3380</strain>
    </source>
</reference>
<evidence type="ECO:0000256" key="1">
    <source>
        <dbReference type="ARBA" id="ARBA00002268"/>
    </source>
</evidence>
<evidence type="ECO:0000256" key="11">
    <source>
        <dbReference type="ARBA" id="ARBA00023004"/>
    </source>
</evidence>
<dbReference type="EMBL" id="CP036313">
    <property type="protein sequence ID" value="QBH14435.1"/>
    <property type="molecule type" value="Genomic_DNA"/>
</dbReference>
<feature type="binding site" evidence="17">
    <location>
        <position position="86"/>
    </location>
    <ligand>
        <name>[4Fe-4S] cluster</name>
        <dbReference type="ChEBI" id="CHEBI:49883"/>
    </ligand>
</feature>
<evidence type="ECO:0000256" key="14">
    <source>
        <dbReference type="ARBA" id="ARBA00023284"/>
    </source>
</evidence>
<dbReference type="PANTHER" id="PTHR36701:SF1">
    <property type="entry name" value="EPOXYQUEUOSINE REDUCTASE QUEH"/>
    <property type="match status" value="1"/>
</dbReference>
<evidence type="ECO:0000256" key="9">
    <source>
        <dbReference type="ARBA" id="ARBA00022785"/>
    </source>
</evidence>
<comment type="catalytic activity">
    <reaction evidence="16 17">
        <text>epoxyqueuosine(34) in tRNA + AH2 = queuosine(34) in tRNA + A + H2O</text>
        <dbReference type="Rhea" id="RHEA:32159"/>
        <dbReference type="Rhea" id="RHEA-COMP:18571"/>
        <dbReference type="Rhea" id="RHEA-COMP:18582"/>
        <dbReference type="ChEBI" id="CHEBI:13193"/>
        <dbReference type="ChEBI" id="CHEBI:15377"/>
        <dbReference type="ChEBI" id="CHEBI:17499"/>
        <dbReference type="ChEBI" id="CHEBI:194431"/>
        <dbReference type="ChEBI" id="CHEBI:194443"/>
        <dbReference type="EC" id="1.17.99.6"/>
    </reaction>
</comment>
<dbReference type="HAMAP" id="MF_02089">
    <property type="entry name" value="QueH"/>
    <property type="match status" value="1"/>
</dbReference>
<evidence type="ECO:0000313" key="19">
    <source>
        <dbReference type="EMBL" id="RAM00206.1"/>
    </source>
</evidence>
<comment type="function">
    <text evidence="1 17">Catalyzes the conversion of epoxyqueuosine (oQ) to queuosine (Q), which is a hypermodified base found in the wobble positions of tRNA(Asp), tRNA(Asn), tRNA(His) and tRNA(Tyr).</text>
</comment>
<comment type="similarity">
    <text evidence="3 17">Belongs to the QueH family.</text>
</comment>
<keyword evidence="13 17" id="KW-1015">Disulfide bond</keyword>
<keyword evidence="8 17" id="KW-0479">Metal-binding</keyword>
<dbReference type="Pfam" id="PF02677">
    <property type="entry name" value="QueH"/>
    <property type="match status" value="1"/>
</dbReference>
<gene>
    <name evidence="17" type="primary">queH</name>
    <name evidence="19" type="ORF">DO021_20380</name>
    <name evidence="18" type="ORF">EYB58_16790</name>
</gene>
<dbReference type="Proteomes" id="UP000248798">
    <property type="component" value="Unassembled WGS sequence"/>
</dbReference>
<evidence type="ECO:0000256" key="4">
    <source>
        <dbReference type="ARBA" id="ARBA00012622"/>
    </source>
</evidence>
<evidence type="ECO:0000256" key="13">
    <source>
        <dbReference type="ARBA" id="ARBA00023157"/>
    </source>
</evidence>
<reference evidence="18 21" key="2">
    <citation type="submission" date="2019-02" db="EMBL/GenBank/DDBJ databases">
        <title>Complete genome sequence of Desulfobacter hydrogenophilus AcRS1.</title>
        <authorList>
            <person name="Marietou A."/>
            <person name="Lund M.B."/>
            <person name="Marshall I.P.G."/>
            <person name="Schreiber L."/>
            <person name="Jorgensen B."/>
        </authorList>
    </citation>
    <scope>NUCLEOTIDE SEQUENCE [LARGE SCALE GENOMIC DNA]</scope>
    <source>
        <strain evidence="18 21">AcRS1</strain>
    </source>
</reference>
<dbReference type="OrthoDB" id="9801033at2"/>
<accession>A0A328F7M9</accession>
<dbReference type="Proteomes" id="UP000293902">
    <property type="component" value="Chromosome"/>
</dbReference>
<feature type="disulfide bond" description="Redox-active" evidence="17">
    <location>
        <begin position="163"/>
        <end position="165"/>
    </location>
</feature>
<keyword evidence="7 17" id="KW-0819">tRNA processing</keyword>
<dbReference type="AlphaFoldDB" id="A0A328F7M9"/>
<keyword evidence="12 17" id="KW-0411">Iron-sulfur</keyword>
<dbReference type="PANTHER" id="PTHR36701">
    <property type="entry name" value="EPOXYQUEUOSINE REDUCTASE QUEH"/>
    <property type="match status" value="1"/>
</dbReference>
<keyword evidence="14 17" id="KW-0676">Redox-active center</keyword>
<protein>
    <recommendedName>
        <fullName evidence="5 17">Epoxyqueuosine reductase QueH</fullName>
        <ecNumber evidence="4 17">1.17.99.6</ecNumber>
    </recommendedName>
    <alternativeName>
        <fullName evidence="15 17">Queuosine biosynthesis protein QueH</fullName>
    </alternativeName>
</protein>
<dbReference type="EC" id="1.17.99.6" evidence="4 17"/>